<evidence type="ECO:0000313" key="10">
    <source>
        <dbReference type="Proteomes" id="UP000306912"/>
    </source>
</evidence>
<keyword evidence="9" id="KW-0645">Protease</keyword>
<comment type="subcellular location">
    <subcellularLocation>
        <location evidence="1">Membrane</location>
        <topology evidence="1">Multi-pass membrane protein</topology>
    </subcellularLocation>
</comment>
<organism evidence="9 10">
    <name type="scientific">Culicoidibacter larvae</name>
    <dbReference type="NCBI Taxonomy" id="2579976"/>
    <lineage>
        <taxon>Bacteria</taxon>
        <taxon>Bacillati</taxon>
        <taxon>Bacillota</taxon>
        <taxon>Culicoidibacteria</taxon>
        <taxon>Culicoidibacterales</taxon>
        <taxon>Culicoidibacteraceae</taxon>
        <taxon>Culicoidibacter</taxon>
    </lineage>
</organism>
<evidence type="ECO:0000256" key="2">
    <source>
        <dbReference type="ARBA" id="ARBA00009045"/>
    </source>
</evidence>
<dbReference type="InterPro" id="IPR050925">
    <property type="entry name" value="Rhomboid_protease_S54"/>
</dbReference>
<keyword evidence="6 7" id="KW-0472">Membrane</keyword>
<dbReference type="GO" id="GO:0016020">
    <property type="term" value="C:membrane"/>
    <property type="evidence" value="ECO:0007669"/>
    <property type="project" value="UniProtKB-SubCell"/>
</dbReference>
<feature type="transmembrane region" description="Helical" evidence="7">
    <location>
        <begin position="90"/>
        <end position="109"/>
    </location>
</feature>
<dbReference type="RefSeq" id="WP_138190246.1">
    <property type="nucleotide sequence ID" value="NZ_VBWP01000002.1"/>
</dbReference>
<feature type="transmembrane region" description="Helical" evidence="7">
    <location>
        <begin position="12"/>
        <end position="34"/>
    </location>
</feature>
<proteinExistence type="inferred from homology"/>
<reference evidence="9 10" key="1">
    <citation type="submission" date="2019-05" db="EMBL/GenBank/DDBJ databases">
        <title>Culicoidintestinum kansasii gen. nov., sp. nov. from the gastrointestinal tract of the biting midge, Culicoides sonorensis.</title>
        <authorList>
            <person name="Neupane S."/>
            <person name="Ghosh A."/>
            <person name="Gunther S."/>
            <person name="Martin K."/>
            <person name="Zurek L."/>
        </authorList>
    </citation>
    <scope>NUCLEOTIDE SEQUENCE [LARGE SCALE GENOMIC DNA]</scope>
    <source>
        <strain evidence="9 10">CS-1</strain>
    </source>
</reference>
<feature type="transmembrane region" description="Helical" evidence="7">
    <location>
        <begin position="169"/>
        <end position="189"/>
    </location>
</feature>
<gene>
    <name evidence="9" type="ORF">FEZ08_03040</name>
</gene>
<evidence type="ECO:0000259" key="8">
    <source>
        <dbReference type="Pfam" id="PF01694"/>
    </source>
</evidence>
<dbReference type="InParanoid" id="A0A5R8QF02"/>
<dbReference type="GO" id="GO:0006508">
    <property type="term" value="P:proteolysis"/>
    <property type="evidence" value="ECO:0007669"/>
    <property type="project" value="UniProtKB-KW"/>
</dbReference>
<evidence type="ECO:0000256" key="4">
    <source>
        <dbReference type="ARBA" id="ARBA00022801"/>
    </source>
</evidence>
<dbReference type="InterPro" id="IPR022764">
    <property type="entry name" value="Peptidase_S54_rhomboid_dom"/>
</dbReference>
<dbReference type="InterPro" id="IPR035952">
    <property type="entry name" value="Rhomboid-like_sf"/>
</dbReference>
<dbReference type="Proteomes" id="UP000306912">
    <property type="component" value="Unassembled WGS sequence"/>
</dbReference>
<evidence type="ECO:0000256" key="7">
    <source>
        <dbReference type="SAM" id="Phobius"/>
    </source>
</evidence>
<keyword evidence="5 7" id="KW-1133">Transmembrane helix</keyword>
<keyword evidence="3 7" id="KW-0812">Transmembrane</keyword>
<dbReference type="Gene3D" id="1.20.1540.10">
    <property type="entry name" value="Rhomboid-like"/>
    <property type="match status" value="1"/>
</dbReference>
<dbReference type="OrthoDB" id="9813074at2"/>
<comment type="similarity">
    <text evidence="2">Belongs to the peptidase S54 family.</text>
</comment>
<keyword evidence="10" id="KW-1185">Reference proteome</keyword>
<dbReference type="EMBL" id="VBWP01000002">
    <property type="protein sequence ID" value="TLG76609.1"/>
    <property type="molecule type" value="Genomic_DNA"/>
</dbReference>
<evidence type="ECO:0000256" key="6">
    <source>
        <dbReference type="ARBA" id="ARBA00023136"/>
    </source>
</evidence>
<comment type="caution">
    <text evidence="9">The sequence shown here is derived from an EMBL/GenBank/DDBJ whole genome shotgun (WGS) entry which is preliminary data.</text>
</comment>
<dbReference type="SUPFAM" id="SSF144091">
    <property type="entry name" value="Rhomboid-like"/>
    <property type="match status" value="1"/>
</dbReference>
<accession>A0A5R8QF02</accession>
<protein>
    <submittedName>
        <fullName evidence="9">Rhomboid family intramembrane serine protease</fullName>
    </submittedName>
</protein>
<feature type="transmembrane region" description="Helical" evidence="7">
    <location>
        <begin position="115"/>
        <end position="138"/>
    </location>
</feature>
<feature type="transmembrane region" description="Helical" evidence="7">
    <location>
        <begin position="145"/>
        <end position="163"/>
    </location>
</feature>
<keyword evidence="4" id="KW-0378">Hydrolase</keyword>
<dbReference type="AlphaFoldDB" id="A0A5R8QF02"/>
<sequence>MKNSSYYFTKLKASSITIILIILMAVVTIASYFVDMTSLTMVGALVEQGQWWRLLTGFLNQGTIVGLALNALMLFWIGYRTENIFGRWRYLLIVIASAVVSNLIVFLGYRFWGGYGVSGGAGGVIFGIGGSAVALFMLYRDRYMYLLPPILTSVGVIAAWTIIFSYGNLLSQLGGFLGGFLIAGLICNISPPK</sequence>
<dbReference type="GO" id="GO:0004252">
    <property type="term" value="F:serine-type endopeptidase activity"/>
    <property type="evidence" value="ECO:0007669"/>
    <property type="project" value="InterPro"/>
</dbReference>
<evidence type="ECO:0000256" key="3">
    <source>
        <dbReference type="ARBA" id="ARBA00022692"/>
    </source>
</evidence>
<evidence type="ECO:0000256" key="1">
    <source>
        <dbReference type="ARBA" id="ARBA00004141"/>
    </source>
</evidence>
<dbReference type="PANTHER" id="PTHR43731:SF14">
    <property type="entry name" value="PRESENILIN-ASSOCIATED RHOMBOID-LIKE PROTEIN, MITOCHONDRIAL"/>
    <property type="match status" value="1"/>
</dbReference>
<dbReference type="Pfam" id="PF01694">
    <property type="entry name" value="Rhomboid"/>
    <property type="match status" value="1"/>
</dbReference>
<dbReference type="PANTHER" id="PTHR43731">
    <property type="entry name" value="RHOMBOID PROTEASE"/>
    <property type="match status" value="1"/>
</dbReference>
<feature type="transmembrane region" description="Helical" evidence="7">
    <location>
        <begin position="54"/>
        <end position="78"/>
    </location>
</feature>
<evidence type="ECO:0000313" key="9">
    <source>
        <dbReference type="EMBL" id="TLG76609.1"/>
    </source>
</evidence>
<name>A0A5R8QF02_9FIRM</name>
<feature type="domain" description="Peptidase S54 rhomboid" evidence="8">
    <location>
        <begin position="48"/>
        <end position="187"/>
    </location>
</feature>
<evidence type="ECO:0000256" key="5">
    <source>
        <dbReference type="ARBA" id="ARBA00022989"/>
    </source>
</evidence>
<dbReference type="FunCoup" id="A0A5R8QF02">
    <property type="interactions" value="177"/>
</dbReference>